<dbReference type="HOGENOM" id="CLU_197254_0_0_2"/>
<proteinExistence type="predicted"/>
<evidence type="ECO:0000313" key="2">
    <source>
        <dbReference type="EMBL" id="AET33530.1"/>
    </source>
</evidence>
<accession>G7VAV2</accession>
<gene>
    <name evidence="2" type="ORF">P186_2138</name>
</gene>
<keyword evidence="1" id="KW-0472">Membrane</keyword>
<dbReference type="KEGG" id="pyr:P186_2138"/>
<sequence length="78" mass="8121">MTAVYFVLIIMAGGLAVIATARSLVRAIIGAEVMTLGAIYATAVARDINMLAVAASAGVFETVLLVATLFKMARRGYV</sequence>
<keyword evidence="1" id="KW-0812">Transmembrane</keyword>
<dbReference type="OrthoDB" id="381965at2157"/>
<evidence type="ECO:0000256" key="1">
    <source>
        <dbReference type="SAM" id="Phobius"/>
    </source>
</evidence>
<dbReference type="EMBL" id="CP003098">
    <property type="protein sequence ID" value="AET33530.1"/>
    <property type="molecule type" value="Genomic_DNA"/>
</dbReference>
<protein>
    <submittedName>
        <fullName evidence="2">Uncharacterized protein</fullName>
    </submittedName>
</protein>
<name>G7VAV2_9CREN</name>
<dbReference type="STRING" id="1104324.P186_2138"/>
<keyword evidence="1" id="KW-1133">Transmembrane helix</keyword>
<reference evidence="2 3" key="1">
    <citation type="journal article" date="2012" name="J. Bacteriol.">
        <title>Complete genome sequence of strain 1860, a crenarchaeon of the genus pyrobaculum able to grow with various electron acceptors.</title>
        <authorList>
            <person name="Mardanov A.V."/>
            <person name="Gumerov V.M."/>
            <person name="Slobodkina G.B."/>
            <person name="Beletsky A.V."/>
            <person name="Bonch-Osmolovskaya E.A."/>
            <person name="Ravin N.V."/>
            <person name="Skryabin K.G."/>
        </authorList>
    </citation>
    <scope>NUCLEOTIDE SEQUENCE [LARGE SCALE GENOMIC DNA]</scope>
    <source>
        <strain evidence="2 3">1860</strain>
    </source>
</reference>
<dbReference type="Proteomes" id="UP000005867">
    <property type="component" value="Chromosome"/>
</dbReference>
<evidence type="ECO:0000313" key="3">
    <source>
        <dbReference type="Proteomes" id="UP000005867"/>
    </source>
</evidence>
<dbReference type="AlphaFoldDB" id="G7VAV2"/>
<dbReference type="BioCyc" id="PSP1104324:GJSN-2088-MONOMER"/>
<dbReference type="GeneID" id="11596628"/>
<dbReference type="eggNOG" id="arCOG08082">
    <property type="taxonomic scope" value="Archaea"/>
</dbReference>
<feature type="transmembrane region" description="Helical" evidence="1">
    <location>
        <begin position="51"/>
        <end position="70"/>
    </location>
</feature>
<dbReference type="RefSeq" id="WP_014289355.1">
    <property type="nucleotide sequence ID" value="NC_016645.1"/>
</dbReference>
<organism evidence="2 3">
    <name type="scientific">Pyrobaculum ferrireducens</name>
    <dbReference type="NCBI Taxonomy" id="1104324"/>
    <lineage>
        <taxon>Archaea</taxon>
        <taxon>Thermoproteota</taxon>
        <taxon>Thermoprotei</taxon>
        <taxon>Thermoproteales</taxon>
        <taxon>Thermoproteaceae</taxon>
        <taxon>Pyrobaculum</taxon>
    </lineage>
</organism>
<keyword evidence="3" id="KW-1185">Reference proteome</keyword>